<evidence type="ECO:0000313" key="2">
    <source>
        <dbReference type="EMBL" id="CCH15508.1"/>
    </source>
</evidence>
<keyword evidence="3" id="KW-1185">Reference proteome</keyword>
<dbReference type="Proteomes" id="UP000003448">
    <property type="component" value="Unassembled WGS sequence"/>
</dbReference>
<proteinExistence type="predicted"/>
<organism evidence="2 3">
    <name type="scientific">Micromonospora lupini str. Lupac 08</name>
    <dbReference type="NCBI Taxonomy" id="1150864"/>
    <lineage>
        <taxon>Bacteria</taxon>
        <taxon>Bacillati</taxon>
        <taxon>Actinomycetota</taxon>
        <taxon>Actinomycetes</taxon>
        <taxon>Micromonosporales</taxon>
        <taxon>Micromonosporaceae</taxon>
        <taxon>Micromonospora</taxon>
    </lineage>
</organism>
<accession>I0KVB1</accession>
<dbReference type="EMBL" id="CAIE01000005">
    <property type="protein sequence ID" value="CCH15508.1"/>
    <property type="molecule type" value="Genomic_DNA"/>
</dbReference>
<dbReference type="STRING" id="1150864.MILUP08_40414"/>
<evidence type="ECO:0000256" key="1">
    <source>
        <dbReference type="SAM" id="MobiDB-lite"/>
    </source>
</evidence>
<sequence length="101" mass="10801">MAGCPVPDNDGLLRDETGGLRLGRWSAIVTVTRFEPYSRCTVAPSGSAERGGAELTAASQRIAARETRNADGALRWTSGPPVPRRGRERSLFPAPAGHEQE</sequence>
<comment type="caution">
    <text evidence="2">The sequence shown here is derived from an EMBL/GenBank/DDBJ whole genome shotgun (WGS) entry which is preliminary data.</text>
</comment>
<gene>
    <name evidence="2" type="ORF">MILUP08_40414</name>
</gene>
<feature type="region of interest" description="Disordered" evidence="1">
    <location>
        <begin position="42"/>
        <end position="101"/>
    </location>
</feature>
<name>I0KVB1_9ACTN</name>
<dbReference type="AlphaFoldDB" id="I0KVB1"/>
<reference evidence="3" key="1">
    <citation type="journal article" date="2012" name="J. Bacteriol.">
        <title>Genome Sequence of Micromonospora lupini Lupac 08, Isolated from Root Nodules of Lupinus angustifolius.</title>
        <authorList>
            <person name="Alonso-Vega P."/>
            <person name="Normand P."/>
            <person name="Bacigalupe R."/>
            <person name="Pujic P."/>
            <person name="Lajus A."/>
            <person name="Vallenet D."/>
            <person name="Carro L."/>
            <person name="Coll P."/>
            <person name="Trujillo M.E."/>
        </authorList>
    </citation>
    <scope>NUCLEOTIDE SEQUENCE [LARGE SCALE GENOMIC DNA]</scope>
    <source>
        <strain evidence="3">Lupac 08</strain>
    </source>
</reference>
<evidence type="ECO:0000313" key="3">
    <source>
        <dbReference type="Proteomes" id="UP000003448"/>
    </source>
</evidence>
<protein>
    <submittedName>
        <fullName evidence="2">Uncharacterized protein</fullName>
    </submittedName>
</protein>